<dbReference type="Pfam" id="PF04293">
    <property type="entry name" value="SpoVR"/>
    <property type="match status" value="2"/>
</dbReference>
<dbReference type="InterPro" id="IPR007390">
    <property type="entry name" value="Spore_V_R"/>
</dbReference>
<sequence length="431" mass="49532">MRWTLATLRDFGERIEDAARGLGLDPYPVRFEIISPREMAEEEALLAMPTRYSHWSFGKAADLSETARGFFGFGAAEIVANANPSRAVLLDDNPLELQLLVMAHVMGHLDFFHHNRHFRETQPETVLDRMAANRRRVGEIRRAMGERAVERVLSAAHTIRFARPFPSSKNRPSLLRIVSEQGRDLADWERELLRLVDEETEYFVPQLETKVLNEGWASYWQLKILERVSGIEDRIRDAMRIAHAGIALRFPNTEEGENPIQPYLVGFRLFQDIECRWDRKASGILQQGELWDGLTGREKLFLVRKVESDASAAANYLTEPLARHLLLFSDGIEGGWPAFAEFFPKMFGLLGSFPQLETVSTNLRNQGWLLLEHFGDEFRELDADDTRWTLMHLFSLWRRPVVLRTGKWVYAADAEGVKIFDAEKSQQLPLP</sequence>
<dbReference type="InterPro" id="IPR056174">
    <property type="entry name" value="SpoVR_N"/>
</dbReference>
<feature type="domain" description="SpoVR-like C-terminal" evidence="2">
    <location>
        <begin position="354"/>
        <end position="405"/>
    </location>
</feature>
<dbReference type="Pfam" id="PF24755">
    <property type="entry name" value="SpoVR_C"/>
    <property type="match status" value="1"/>
</dbReference>
<evidence type="ECO:0000313" key="4">
    <source>
        <dbReference type="Proteomes" id="UP000177865"/>
    </source>
</evidence>
<reference evidence="3 4" key="1">
    <citation type="journal article" date="2016" name="Nat. Commun.">
        <title>Thousands of microbial genomes shed light on interconnected biogeochemical processes in an aquifer system.</title>
        <authorList>
            <person name="Anantharaman K."/>
            <person name="Brown C.T."/>
            <person name="Hug L.A."/>
            <person name="Sharon I."/>
            <person name="Castelle C.J."/>
            <person name="Probst A.J."/>
            <person name="Thomas B.C."/>
            <person name="Singh A."/>
            <person name="Wilkins M.J."/>
            <person name="Karaoz U."/>
            <person name="Brodie E.L."/>
            <person name="Williams K.H."/>
            <person name="Hubbard S.S."/>
            <person name="Banfield J.F."/>
        </authorList>
    </citation>
    <scope>NUCLEOTIDE SEQUENCE [LARGE SCALE GENOMIC DNA]</scope>
</reference>
<dbReference type="PANTHER" id="PTHR30029">
    <property type="entry name" value="STAGE V SPORULATION PROTEIN R"/>
    <property type="match status" value="1"/>
</dbReference>
<evidence type="ECO:0008006" key="5">
    <source>
        <dbReference type="Google" id="ProtNLM"/>
    </source>
</evidence>
<dbReference type="AlphaFoldDB" id="A0A1G2PXX4"/>
<gene>
    <name evidence="3" type="ORF">A2991_02020</name>
</gene>
<evidence type="ECO:0000259" key="2">
    <source>
        <dbReference type="Pfam" id="PF24755"/>
    </source>
</evidence>
<feature type="domain" description="SpoVR protein-like N-terminal" evidence="1">
    <location>
        <begin position="171"/>
        <end position="329"/>
    </location>
</feature>
<name>A0A1G2PXX4_9BACT</name>
<proteinExistence type="predicted"/>
<dbReference type="PANTHER" id="PTHR30029:SF2">
    <property type="entry name" value="STAGE V SPORULATION PROTEIN R"/>
    <property type="match status" value="1"/>
</dbReference>
<accession>A0A1G2PXX4</accession>
<protein>
    <recommendedName>
        <fullName evidence="5">Stage V sporulation protein R</fullName>
    </recommendedName>
</protein>
<dbReference type="Proteomes" id="UP000177865">
    <property type="component" value="Unassembled WGS sequence"/>
</dbReference>
<dbReference type="EMBL" id="MHSZ01000021">
    <property type="protein sequence ID" value="OHA53166.1"/>
    <property type="molecule type" value="Genomic_DNA"/>
</dbReference>
<evidence type="ECO:0000259" key="1">
    <source>
        <dbReference type="Pfam" id="PF04293"/>
    </source>
</evidence>
<evidence type="ECO:0000313" key="3">
    <source>
        <dbReference type="EMBL" id="OHA53166.1"/>
    </source>
</evidence>
<dbReference type="InterPro" id="IPR057008">
    <property type="entry name" value="SpoVR-like_C"/>
</dbReference>
<comment type="caution">
    <text evidence="3">The sequence shown here is derived from an EMBL/GenBank/DDBJ whole genome shotgun (WGS) entry which is preliminary data.</text>
</comment>
<organism evidence="3 4">
    <name type="scientific">Candidatus Terrybacteria bacterium RIFCSPLOWO2_01_FULL_58_14</name>
    <dbReference type="NCBI Taxonomy" id="1802369"/>
    <lineage>
        <taxon>Bacteria</taxon>
        <taxon>Candidatus Terryibacteriota</taxon>
    </lineage>
</organism>
<feature type="domain" description="SpoVR protein-like N-terminal" evidence="1">
    <location>
        <begin position="3"/>
        <end position="160"/>
    </location>
</feature>